<reference evidence="1 2" key="1">
    <citation type="submission" date="2019-11" db="EMBL/GenBank/DDBJ databases">
        <title>Whole genome sequence of Oryza granulata.</title>
        <authorList>
            <person name="Li W."/>
        </authorList>
    </citation>
    <scope>NUCLEOTIDE SEQUENCE [LARGE SCALE GENOMIC DNA]</scope>
    <source>
        <strain evidence="2">cv. Menghai</strain>
        <tissue evidence="1">Leaf</tissue>
    </source>
</reference>
<name>A0A6G1BJR0_9ORYZ</name>
<proteinExistence type="predicted"/>
<sequence>MPIMMPAVDDDQELVDEQMEMDADAEEEANNQEFTQNLTILLPLATDYLEDSNRPSPEEVDWATGLAATALDKVEMFASRVVDRGGA</sequence>
<accession>A0A6G1BJR0</accession>
<comment type="caution">
    <text evidence="1">The sequence shown here is derived from an EMBL/GenBank/DDBJ whole genome shotgun (WGS) entry which is preliminary data.</text>
</comment>
<dbReference type="AlphaFoldDB" id="A0A6G1BJR0"/>
<evidence type="ECO:0000313" key="2">
    <source>
        <dbReference type="Proteomes" id="UP000479710"/>
    </source>
</evidence>
<protein>
    <submittedName>
        <fullName evidence="1">Uncharacterized protein</fullName>
    </submittedName>
</protein>
<keyword evidence="2" id="KW-1185">Reference proteome</keyword>
<organism evidence="1 2">
    <name type="scientific">Oryza meyeriana var. granulata</name>
    <dbReference type="NCBI Taxonomy" id="110450"/>
    <lineage>
        <taxon>Eukaryota</taxon>
        <taxon>Viridiplantae</taxon>
        <taxon>Streptophyta</taxon>
        <taxon>Embryophyta</taxon>
        <taxon>Tracheophyta</taxon>
        <taxon>Spermatophyta</taxon>
        <taxon>Magnoliopsida</taxon>
        <taxon>Liliopsida</taxon>
        <taxon>Poales</taxon>
        <taxon>Poaceae</taxon>
        <taxon>BOP clade</taxon>
        <taxon>Oryzoideae</taxon>
        <taxon>Oryzeae</taxon>
        <taxon>Oryzinae</taxon>
        <taxon>Oryza</taxon>
        <taxon>Oryza meyeriana</taxon>
    </lineage>
</organism>
<evidence type="ECO:0000313" key="1">
    <source>
        <dbReference type="EMBL" id="KAF0888575.1"/>
    </source>
</evidence>
<dbReference type="EMBL" id="SPHZ02000012">
    <property type="protein sequence ID" value="KAF0888575.1"/>
    <property type="molecule type" value="Genomic_DNA"/>
</dbReference>
<gene>
    <name evidence="1" type="ORF">E2562_016044</name>
</gene>
<dbReference type="Proteomes" id="UP000479710">
    <property type="component" value="Unassembled WGS sequence"/>
</dbReference>